<dbReference type="InterPro" id="IPR036259">
    <property type="entry name" value="MFS_trans_sf"/>
</dbReference>
<keyword evidence="11" id="KW-1185">Reference proteome</keyword>
<organism evidence="10 11">
    <name type="scientific">Artemia franciscana</name>
    <name type="common">Brine shrimp</name>
    <name type="synonym">Artemia sanfranciscana</name>
    <dbReference type="NCBI Taxonomy" id="6661"/>
    <lineage>
        <taxon>Eukaryota</taxon>
        <taxon>Metazoa</taxon>
        <taxon>Ecdysozoa</taxon>
        <taxon>Arthropoda</taxon>
        <taxon>Crustacea</taxon>
        <taxon>Branchiopoda</taxon>
        <taxon>Anostraca</taxon>
        <taxon>Artemiidae</taxon>
        <taxon>Artemia</taxon>
    </lineage>
</organism>
<dbReference type="EMBL" id="JAVRJZ010000015">
    <property type="protein sequence ID" value="KAK2712921.1"/>
    <property type="molecule type" value="Genomic_DNA"/>
</dbReference>
<dbReference type="PANTHER" id="PTHR48021">
    <property type="match status" value="1"/>
</dbReference>
<evidence type="ECO:0000256" key="3">
    <source>
        <dbReference type="ARBA" id="ARBA00022692"/>
    </source>
</evidence>
<dbReference type="PROSITE" id="PS00216">
    <property type="entry name" value="SUGAR_TRANSPORT_1"/>
    <property type="match status" value="1"/>
</dbReference>
<comment type="caution">
    <text evidence="10">The sequence shown here is derived from an EMBL/GenBank/DDBJ whole genome shotgun (WGS) entry which is preliminary data.</text>
</comment>
<feature type="transmembrane region" description="Helical" evidence="8">
    <location>
        <begin position="388"/>
        <end position="406"/>
    </location>
</feature>
<evidence type="ECO:0000256" key="6">
    <source>
        <dbReference type="ARBA" id="ARBA00023180"/>
    </source>
</evidence>
<feature type="transmembrane region" description="Helical" evidence="8">
    <location>
        <begin position="313"/>
        <end position="335"/>
    </location>
</feature>
<dbReference type="InterPro" id="IPR020846">
    <property type="entry name" value="MFS_dom"/>
</dbReference>
<dbReference type="EMBL" id="JAVRJZ010000015">
    <property type="protein sequence ID" value="KAK2712923.1"/>
    <property type="molecule type" value="Genomic_DNA"/>
</dbReference>
<reference evidence="10" key="1">
    <citation type="submission" date="2023-07" db="EMBL/GenBank/DDBJ databases">
        <title>Chromosome-level genome assembly of Artemia franciscana.</title>
        <authorList>
            <person name="Jo E."/>
        </authorList>
    </citation>
    <scope>NUCLEOTIDE SEQUENCE</scope>
    <source>
        <tissue evidence="10">Whole body</tissue>
    </source>
</reference>
<comment type="similarity">
    <text evidence="7">Belongs to the major facilitator superfamily. Sugar transporter (TC 2.A.1.1) family. Trehalose transporter subfamily.</text>
</comment>
<protein>
    <recommendedName>
        <fullName evidence="9">Major facilitator superfamily (MFS) profile domain-containing protein</fullName>
    </recommendedName>
</protein>
<keyword evidence="4 8" id="KW-1133">Transmembrane helix</keyword>
<dbReference type="InterPro" id="IPR005829">
    <property type="entry name" value="Sugar_transporter_CS"/>
</dbReference>
<feature type="transmembrane region" description="Helical" evidence="8">
    <location>
        <begin position="287"/>
        <end position="306"/>
    </location>
</feature>
<evidence type="ECO:0000256" key="1">
    <source>
        <dbReference type="ARBA" id="ARBA00004651"/>
    </source>
</evidence>
<evidence type="ECO:0000259" key="9">
    <source>
        <dbReference type="PROSITE" id="PS50850"/>
    </source>
</evidence>
<keyword evidence="2" id="KW-1003">Cell membrane</keyword>
<evidence type="ECO:0000256" key="5">
    <source>
        <dbReference type="ARBA" id="ARBA00023136"/>
    </source>
</evidence>
<dbReference type="EMBL" id="JAVRJZ010000015">
    <property type="protein sequence ID" value="KAK2712922.1"/>
    <property type="molecule type" value="Genomic_DNA"/>
</dbReference>
<dbReference type="GO" id="GO:0022857">
    <property type="term" value="F:transmembrane transporter activity"/>
    <property type="evidence" value="ECO:0007669"/>
    <property type="project" value="InterPro"/>
</dbReference>
<keyword evidence="3 8" id="KW-0812">Transmembrane</keyword>
<proteinExistence type="inferred from homology"/>
<feature type="domain" description="Major facilitator superfamily (MFS) profile" evidence="9">
    <location>
        <begin position="15"/>
        <end position="440"/>
    </location>
</feature>
<gene>
    <name evidence="10" type="ORF">QYM36_011580</name>
</gene>
<dbReference type="Proteomes" id="UP001187531">
    <property type="component" value="Unassembled WGS sequence"/>
</dbReference>
<feature type="transmembrane region" description="Helical" evidence="8">
    <location>
        <begin position="140"/>
        <end position="159"/>
    </location>
</feature>
<dbReference type="GO" id="GO:0005886">
    <property type="term" value="C:plasma membrane"/>
    <property type="evidence" value="ECO:0007669"/>
    <property type="project" value="UniProtKB-SubCell"/>
</dbReference>
<evidence type="ECO:0000313" key="10">
    <source>
        <dbReference type="EMBL" id="KAK2712922.1"/>
    </source>
</evidence>
<evidence type="ECO:0000256" key="8">
    <source>
        <dbReference type="SAM" id="Phobius"/>
    </source>
</evidence>
<dbReference type="Gene3D" id="1.20.1250.20">
    <property type="entry name" value="MFS general substrate transporter like domains"/>
    <property type="match status" value="1"/>
</dbReference>
<dbReference type="FunFam" id="1.20.1250.20:FF:000055">
    <property type="entry name" value="Facilitated trehalose transporter Tret1-2 homolog"/>
    <property type="match status" value="1"/>
</dbReference>
<sequence length="488" mass="54508">MTCDFLYKLLPQLLATVCVSVGSVGLGYDDGWASPAIPKMKQDGNFTASEEEFQWIASGTPLGTTIGSIFAFLITNKFGRQGTILRVSPFYFVGYLMSAYGFNSAIVLAGRIVIGFGHICNVMAAQIYASEISSPELRGILATIPSIFNLSGVLLSYVMGSFMGWRDMTLVGLAFPIAYLFMWFQPESPVWLLQNGHNTKAQESLQRLRGRKIEISDEYLRIKENCDKEAEKPKFHIREIFKKLFYKPVLLCIFMMFFQMFGGYGPIIFHSVEILTEVNSPLRGENASIILAAVMVAVAIMAAFIMDKAGRKVLLSISGFFLIAALCALGAFFYIKEFQGESAVVSITWLPVASLFVYYGAYSLGYYEVPFILLGETFPVRYRDVMGSIGYFANSLFVFLSVKTYADLKHRVGYYGAYWFYAAVLLSGIIFVWIFMPETKGKTLEEIEMKMTRKKGQKAVASDAESGYDNKGYGLRDGKEKQVVVAKL</sequence>
<keyword evidence="6" id="KW-0325">Glycoprotein</keyword>
<feature type="transmembrane region" description="Helical" evidence="8">
    <location>
        <begin position="244"/>
        <end position="267"/>
    </location>
</feature>
<dbReference type="InterPro" id="IPR050549">
    <property type="entry name" value="MFS_Trehalose_Transporter"/>
</dbReference>
<feature type="transmembrane region" description="Helical" evidence="8">
    <location>
        <begin position="83"/>
        <end position="102"/>
    </location>
</feature>
<feature type="transmembrane region" description="Helical" evidence="8">
    <location>
        <begin position="347"/>
        <end position="367"/>
    </location>
</feature>
<comment type="subcellular location">
    <subcellularLocation>
        <location evidence="1">Cell membrane</location>
        <topology evidence="1">Multi-pass membrane protein</topology>
    </subcellularLocation>
</comment>
<evidence type="ECO:0000256" key="2">
    <source>
        <dbReference type="ARBA" id="ARBA00022475"/>
    </source>
</evidence>
<evidence type="ECO:0000256" key="7">
    <source>
        <dbReference type="ARBA" id="ARBA00024348"/>
    </source>
</evidence>
<dbReference type="Pfam" id="PF00083">
    <property type="entry name" value="Sugar_tr"/>
    <property type="match status" value="1"/>
</dbReference>
<dbReference type="PROSITE" id="PS50850">
    <property type="entry name" value="MFS"/>
    <property type="match status" value="1"/>
</dbReference>
<dbReference type="AlphaFoldDB" id="A0AA88HXQ9"/>
<dbReference type="InterPro" id="IPR005828">
    <property type="entry name" value="MFS_sugar_transport-like"/>
</dbReference>
<dbReference type="SUPFAM" id="SSF103473">
    <property type="entry name" value="MFS general substrate transporter"/>
    <property type="match status" value="1"/>
</dbReference>
<evidence type="ECO:0000313" key="11">
    <source>
        <dbReference type="Proteomes" id="UP001187531"/>
    </source>
</evidence>
<dbReference type="PANTHER" id="PTHR48021:SF1">
    <property type="entry name" value="GH07001P-RELATED"/>
    <property type="match status" value="1"/>
</dbReference>
<name>A0AA88HXQ9_ARTSF</name>
<evidence type="ECO:0000256" key="4">
    <source>
        <dbReference type="ARBA" id="ARBA00022989"/>
    </source>
</evidence>
<feature type="transmembrane region" description="Helical" evidence="8">
    <location>
        <begin position="53"/>
        <end position="74"/>
    </location>
</feature>
<accession>A0AA88HXQ9</accession>
<keyword evidence="5 8" id="KW-0472">Membrane</keyword>
<feature type="transmembrane region" description="Helical" evidence="8">
    <location>
        <begin position="418"/>
        <end position="436"/>
    </location>
</feature>